<dbReference type="InterPro" id="IPR050563">
    <property type="entry name" value="4-hydroxybenzoyl-CoA_TE"/>
</dbReference>
<reference evidence="2 3" key="1">
    <citation type="journal article" date="2018" name="Evol. Lett.">
        <title>Horizontal gene cluster transfer increased hallucinogenic mushroom diversity.</title>
        <authorList>
            <person name="Reynolds H.T."/>
            <person name="Vijayakumar V."/>
            <person name="Gluck-Thaler E."/>
            <person name="Korotkin H.B."/>
            <person name="Matheny P.B."/>
            <person name="Slot J.C."/>
        </authorList>
    </citation>
    <scope>NUCLEOTIDE SEQUENCE [LARGE SCALE GENOMIC DNA]</scope>
    <source>
        <strain evidence="2 3">2631</strain>
    </source>
</reference>
<organism evidence="2 3">
    <name type="scientific">Psilocybe cyanescens</name>
    <dbReference type="NCBI Taxonomy" id="93625"/>
    <lineage>
        <taxon>Eukaryota</taxon>
        <taxon>Fungi</taxon>
        <taxon>Dikarya</taxon>
        <taxon>Basidiomycota</taxon>
        <taxon>Agaricomycotina</taxon>
        <taxon>Agaricomycetes</taxon>
        <taxon>Agaricomycetidae</taxon>
        <taxon>Agaricales</taxon>
        <taxon>Agaricineae</taxon>
        <taxon>Strophariaceae</taxon>
        <taxon>Psilocybe</taxon>
    </lineage>
</organism>
<dbReference type="GO" id="GO:0047617">
    <property type="term" value="F:fatty acyl-CoA hydrolase activity"/>
    <property type="evidence" value="ECO:0007669"/>
    <property type="project" value="TreeGrafter"/>
</dbReference>
<name>A0A409X3T8_PSICY</name>
<dbReference type="CDD" id="cd00586">
    <property type="entry name" value="4HBT"/>
    <property type="match status" value="1"/>
</dbReference>
<evidence type="ECO:0000256" key="1">
    <source>
        <dbReference type="SAM" id="MobiDB-lite"/>
    </source>
</evidence>
<dbReference type="Gene3D" id="3.10.129.10">
    <property type="entry name" value="Hotdog Thioesterase"/>
    <property type="match status" value="1"/>
</dbReference>
<evidence type="ECO:0000313" key="2">
    <source>
        <dbReference type="EMBL" id="PPQ85406.1"/>
    </source>
</evidence>
<dbReference type="InParanoid" id="A0A409X3T8"/>
<keyword evidence="3" id="KW-1185">Reference proteome</keyword>
<dbReference type="PANTHER" id="PTHR31793:SF39">
    <property type="entry name" value="THIOESTERASE_THIOL ESTER DEHYDRASE-ISOMERASE"/>
    <property type="match status" value="1"/>
</dbReference>
<dbReference type="AlphaFoldDB" id="A0A409X3T8"/>
<feature type="region of interest" description="Disordered" evidence="1">
    <location>
        <begin position="53"/>
        <end position="75"/>
    </location>
</feature>
<dbReference type="SUPFAM" id="SSF54637">
    <property type="entry name" value="Thioesterase/thiol ester dehydrase-isomerase"/>
    <property type="match status" value="1"/>
</dbReference>
<proteinExistence type="predicted"/>
<accession>A0A409X3T8</accession>
<gene>
    <name evidence="2" type="ORF">CVT25_006402</name>
</gene>
<dbReference type="OrthoDB" id="5538558at2759"/>
<dbReference type="Pfam" id="PF13279">
    <property type="entry name" value="4HBT_2"/>
    <property type="match status" value="1"/>
</dbReference>
<dbReference type="InterPro" id="IPR029069">
    <property type="entry name" value="HotDog_dom_sf"/>
</dbReference>
<evidence type="ECO:0000313" key="3">
    <source>
        <dbReference type="Proteomes" id="UP000283269"/>
    </source>
</evidence>
<comment type="caution">
    <text evidence="2">The sequence shown here is derived from an EMBL/GenBank/DDBJ whole genome shotgun (WGS) entry which is preliminary data.</text>
</comment>
<dbReference type="EMBL" id="NHYD01002719">
    <property type="protein sequence ID" value="PPQ85406.1"/>
    <property type="molecule type" value="Genomic_DNA"/>
</dbReference>
<sequence length="254" mass="28229">MESVLRSQTIKALLTHAVFRTKPISRIQHLPNSRVRNSSSSISALQAAFRDPSSPFHIPPGSTGPESPDSPPCGAHLTTLAPSESKADAPDLLKVGYEKLRRGGFDPGSFWEQRIVWGDHDSFQHVNNVRYVRFFESARIQWMLSLGKEIGGPEKAKAMMNGEGISLILKSIEVKFRRPVTYPDSLLIGYRPLSLSSGDDTATFHVTASAYSVAQKAFVAHSKEALVWYDYDNLKKCDPGERAQEVLRGRMTKE</sequence>
<dbReference type="PANTHER" id="PTHR31793">
    <property type="entry name" value="4-HYDROXYBENZOYL-COA THIOESTERASE FAMILY MEMBER"/>
    <property type="match status" value="1"/>
</dbReference>
<evidence type="ECO:0008006" key="4">
    <source>
        <dbReference type="Google" id="ProtNLM"/>
    </source>
</evidence>
<protein>
    <recommendedName>
        <fullName evidence="4">Thioesterase domain-containing protein</fullName>
    </recommendedName>
</protein>
<dbReference type="Proteomes" id="UP000283269">
    <property type="component" value="Unassembled WGS sequence"/>
</dbReference>